<proteinExistence type="predicted"/>
<evidence type="ECO:0000313" key="3">
    <source>
        <dbReference type="Proteomes" id="UP000324800"/>
    </source>
</evidence>
<evidence type="ECO:0000313" key="2">
    <source>
        <dbReference type="EMBL" id="KAA6355125.1"/>
    </source>
</evidence>
<gene>
    <name evidence="2" type="ORF">EZS28_049348</name>
</gene>
<organism evidence="2 3">
    <name type="scientific">Streblomastix strix</name>
    <dbReference type="NCBI Taxonomy" id="222440"/>
    <lineage>
        <taxon>Eukaryota</taxon>
        <taxon>Metamonada</taxon>
        <taxon>Preaxostyla</taxon>
        <taxon>Oxymonadida</taxon>
        <taxon>Streblomastigidae</taxon>
        <taxon>Streblomastix</taxon>
    </lineage>
</organism>
<name>A0A5J4TCB0_9EUKA</name>
<reference evidence="2 3" key="1">
    <citation type="submission" date="2019-03" db="EMBL/GenBank/DDBJ databases">
        <title>Single cell metagenomics reveals metabolic interactions within the superorganism composed of flagellate Streblomastix strix and complex community of Bacteroidetes bacteria on its surface.</title>
        <authorList>
            <person name="Treitli S.C."/>
            <person name="Kolisko M."/>
            <person name="Husnik F."/>
            <person name="Keeling P."/>
            <person name="Hampl V."/>
        </authorList>
    </citation>
    <scope>NUCLEOTIDE SEQUENCE [LARGE SCALE GENOMIC DNA]</scope>
    <source>
        <strain evidence="2">ST1C</strain>
    </source>
</reference>
<comment type="caution">
    <text evidence="2">The sequence shown here is derived from an EMBL/GenBank/DDBJ whole genome shotgun (WGS) entry which is preliminary data.</text>
</comment>
<dbReference type="EMBL" id="SNRW01035134">
    <property type="protein sequence ID" value="KAA6355125.1"/>
    <property type="molecule type" value="Genomic_DNA"/>
</dbReference>
<feature type="region of interest" description="Disordered" evidence="1">
    <location>
        <begin position="1"/>
        <end position="24"/>
    </location>
</feature>
<feature type="compositionally biased region" description="Basic and acidic residues" evidence="1">
    <location>
        <begin position="11"/>
        <end position="24"/>
    </location>
</feature>
<dbReference type="Proteomes" id="UP000324800">
    <property type="component" value="Unassembled WGS sequence"/>
</dbReference>
<accession>A0A5J4TCB0</accession>
<evidence type="ECO:0000256" key="1">
    <source>
        <dbReference type="SAM" id="MobiDB-lite"/>
    </source>
</evidence>
<dbReference type="AlphaFoldDB" id="A0A5J4TCB0"/>
<sequence length="24" mass="2851">MPQLLNPQHQLIEHPRGIEKDIIM</sequence>
<feature type="non-terminal residue" evidence="2">
    <location>
        <position position="24"/>
    </location>
</feature>
<protein>
    <submittedName>
        <fullName evidence="2">Uncharacterized protein</fullName>
    </submittedName>
</protein>